<dbReference type="InterPro" id="IPR036514">
    <property type="entry name" value="SGNH_hydro_sf"/>
</dbReference>
<reference evidence="2" key="2">
    <citation type="journal article" date="2021" name="Mar. Drugs">
        <title>Genome Reduction and Secondary Metabolism of the Marine Sponge-Associated Cyanobacterium Leptothoe.</title>
        <authorList>
            <person name="Konstantinou D."/>
            <person name="Popin R.V."/>
            <person name="Fewer D.P."/>
            <person name="Sivonen K."/>
            <person name="Gkelis S."/>
        </authorList>
    </citation>
    <scope>NUCLEOTIDE SEQUENCE</scope>
    <source>
        <strain evidence="2">TAU-MAC 1115</strain>
    </source>
</reference>
<dbReference type="EMBL" id="JADOES010000005">
    <property type="protein sequence ID" value="MBT9314579.1"/>
    <property type="molecule type" value="Genomic_DNA"/>
</dbReference>
<dbReference type="RefSeq" id="WP_215607652.1">
    <property type="nucleotide sequence ID" value="NZ_JADOES010000005.1"/>
</dbReference>
<keyword evidence="3" id="KW-1185">Reference proteome</keyword>
<sequence length="326" mass="36310">MRKCYILVAFLLCASLGIEIALRKSLGLASPALSVADQQTGYRFKPNQRIFRFGKYIEYNQYSQRSEAIAEDKTTKAFRVLMTGDSVLNGGNPTDQADILTEKLEQKISANGVDTVEVLNASAGSWGIGNQAGYIEKFGLFDSDIVILQIGSHDLVQPTSTSDVVGRSTHPDKKPLLAIQELLVRYLWPRVITTLKLNQSKGKLAEEIPTTETIDRQFQQNMASLTAIDNFIDASQMPTFVLFIPSRKDLIPEFSEPDYKAEFLEVLEELEISVIDVHQAWSSLPDSTVDSYFRDKVHLNPLGNEAVASLVFQKLCATDLSMSCKF</sequence>
<dbReference type="AlphaFoldDB" id="A0A947DDX4"/>
<name>A0A947DDX4_9CYAN</name>
<organism evidence="2 3">
    <name type="scientific">Leptothoe spongobia TAU-MAC 1115</name>
    <dbReference type="NCBI Taxonomy" id="1967444"/>
    <lineage>
        <taxon>Bacteria</taxon>
        <taxon>Bacillati</taxon>
        <taxon>Cyanobacteriota</taxon>
        <taxon>Cyanophyceae</taxon>
        <taxon>Nodosilineales</taxon>
        <taxon>Cymatolegaceae</taxon>
        <taxon>Leptothoe</taxon>
        <taxon>Leptothoe spongobia</taxon>
    </lineage>
</organism>
<dbReference type="InterPro" id="IPR013830">
    <property type="entry name" value="SGNH_hydro"/>
</dbReference>
<dbReference type="Proteomes" id="UP000717364">
    <property type="component" value="Unassembled WGS sequence"/>
</dbReference>
<dbReference type="Pfam" id="PF13472">
    <property type="entry name" value="Lipase_GDSL_2"/>
    <property type="match status" value="1"/>
</dbReference>
<reference evidence="2" key="1">
    <citation type="submission" date="2020-11" db="EMBL/GenBank/DDBJ databases">
        <authorList>
            <person name="Konstantinou D."/>
            <person name="Gkelis S."/>
            <person name="Popin R."/>
            <person name="Fewer D."/>
            <person name="Sivonen K."/>
        </authorList>
    </citation>
    <scope>NUCLEOTIDE SEQUENCE</scope>
    <source>
        <strain evidence="2">TAU-MAC 1115</strain>
    </source>
</reference>
<gene>
    <name evidence="2" type="ORF">IXB50_03985</name>
</gene>
<evidence type="ECO:0000313" key="3">
    <source>
        <dbReference type="Proteomes" id="UP000717364"/>
    </source>
</evidence>
<proteinExistence type="predicted"/>
<dbReference type="SUPFAM" id="SSF52266">
    <property type="entry name" value="SGNH hydrolase"/>
    <property type="match status" value="1"/>
</dbReference>
<dbReference type="Gene3D" id="3.40.50.1110">
    <property type="entry name" value="SGNH hydrolase"/>
    <property type="match status" value="1"/>
</dbReference>
<keyword evidence="2" id="KW-0378">Hydrolase</keyword>
<evidence type="ECO:0000259" key="1">
    <source>
        <dbReference type="Pfam" id="PF13472"/>
    </source>
</evidence>
<dbReference type="CDD" id="cd00229">
    <property type="entry name" value="SGNH_hydrolase"/>
    <property type="match status" value="1"/>
</dbReference>
<accession>A0A947DDX4</accession>
<feature type="domain" description="SGNH hydrolase-type esterase" evidence="1">
    <location>
        <begin position="84"/>
        <end position="306"/>
    </location>
</feature>
<dbReference type="GO" id="GO:0016787">
    <property type="term" value="F:hydrolase activity"/>
    <property type="evidence" value="ECO:0007669"/>
    <property type="project" value="UniProtKB-KW"/>
</dbReference>
<comment type="caution">
    <text evidence="2">The sequence shown here is derived from an EMBL/GenBank/DDBJ whole genome shotgun (WGS) entry which is preliminary data.</text>
</comment>
<evidence type="ECO:0000313" key="2">
    <source>
        <dbReference type="EMBL" id="MBT9314579.1"/>
    </source>
</evidence>
<protein>
    <submittedName>
        <fullName evidence="2">SGNH/GDSL hydrolase family protein</fullName>
    </submittedName>
</protein>